<dbReference type="Proteomes" id="UP000231057">
    <property type="component" value="Chromosome"/>
</dbReference>
<evidence type="ECO:0000256" key="2">
    <source>
        <dbReference type="SAM" id="Phobius"/>
    </source>
</evidence>
<dbReference type="Gene3D" id="1.20.5.190">
    <property type="match status" value="1"/>
</dbReference>
<dbReference type="OrthoDB" id="561054at2"/>
<keyword evidence="2" id="KW-1133">Transmembrane helix</keyword>
<protein>
    <submittedName>
        <fullName evidence="3">Uncharacterized protein</fullName>
    </submittedName>
</protein>
<feature type="coiled-coil region" evidence="1">
    <location>
        <begin position="21"/>
        <end position="83"/>
    </location>
</feature>
<organism evidence="3 4">
    <name type="scientific">Parathermosynechococcus lividus PCC 6715</name>
    <dbReference type="NCBI Taxonomy" id="1917166"/>
    <lineage>
        <taxon>Bacteria</taxon>
        <taxon>Bacillati</taxon>
        <taxon>Cyanobacteriota</taxon>
        <taxon>Cyanophyceae</taxon>
        <taxon>Acaryochloridales</taxon>
        <taxon>Thermosynechococcaceae</taxon>
        <taxon>Parathermosynechococcus</taxon>
    </lineage>
</organism>
<keyword evidence="2" id="KW-0472">Membrane</keyword>
<dbReference type="SUPFAM" id="SSF58100">
    <property type="entry name" value="Bacterial hemolysins"/>
    <property type="match status" value="1"/>
</dbReference>
<dbReference type="RefSeq" id="WP_099798297.1">
    <property type="nucleotide sequence ID" value="NZ_CP018092.1"/>
</dbReference>
<feature type="transmembrane region" description="Helical" evidence="2">
    <location>
        <begin position="108"/>
        <end position="129"/>
    </location>
</feature>
<dbReference type="EMBL" id="CP018092">
    <property type="protein sequence ID" value="ATS17948.1"/>
    <property type="molecule type" value="Genomic_DNA"/>
</dbReference>
<dbReference type="Gene3D" id="1.20.5.170">
    <property type="match status" value="1"/>
</dbReference>
<accession>A0A2D2Q0B6</accession>
<keyword evidence="2" id="KW-0812">Transmembrane</keyword>
<dbReference type="KEGG" id="slw:BRW62_03410"/>
<gene>
    <name evidence="3" type="ORF">BRW62_03410</name>
</gene>
<name>A0A2D2Q0B6_PARLV</name>
<evidence type="ECO:0000313" key="4">
    <source>
        <dbReference type="Proteomes" id="UP000231057"/>
    </source>
</evidence>
<evidence type="ECO:0000313" key="3">
    <source>
        <dbReference type="EMBL" id="ATS17948.1"/>
    </source>
</evidence>
<keyword evidence="1" id="KW-0175">Coiled coil</keyword>
<reference evidence="4" key="2">
    <citation type="journal article" date="2022" name="Front. Microbiol.">
        <title>Comparative Genomic Analysis Revealed Distinct Molecular Components and Organization of CO2-Concentrating Mechanism in Thermophilic Cyanobacteria.</title>
        <authorList>
            <person name="Tang J."/>
            <person name="Zhou H."/>
            <person name="Yao D."/>
            <person name="Riaz S."/>
            <person name="You D."/>
            <person name="Klepacz-Smolka A."/>
            <person name="Daroch M."/>
        </authorList>
    </citation>
    <scope>NUCLEOTIDE SEQUENCE [LARGE SCALE GENOMIC DNA]</scope>
    <source>
        <strain evidence="4">PCC 6715</strain>
    </source>
</reference>
<dbReference type="AlphaFoldDB" id="A0A2D2Q0B6"/>
<evidence type="ECO:0000256" key="1">
    <source>
        <dbReference type="SAM" id="Coils"/>
    </source>
</evidence>
<keyword evidence="4" id="KW-1185">Reference proteome</keyword>
<sequence length="130" mass="14225">MSEQEFQTLVITELRGIRGDVELLRHDVEGLKQDVEGLKHDVEGLKQDVEGLKHDVEGLKQDVDDLKQDVEGLKGEVDKVKNGMGAFGNELAILNVRVDTYQKASGQVVNLAFGLIVTAVITIIGVMWAG</sequence>
<proteinExistence type="predicted"/>
<reference evidence="3 4" key="1">
    <citation type="submission" date="2016-11" db="EMBL/GenBank/DDBJ databases">
        <title>Complete genome sequence of thermophilic cyanobacteria strain Synechococcus sp. PCC6715.</title>
        <authorList>
            <person name="Tang J."/>
            <person name="Daroch M."/>
            <person name="Liang Y."/>
            <person name="Jiang D."/>
            <person name="Shah M."/>
        </authorList>
    </citation>
    <scope>NUCLEOTIDE SEQUENCE [LARGE SCALE GENOMIC DNA]</scope>
    <source>
        <strain evidence="3 4">PCC 6715</strain>
    </source>
</reference>